<dbReference type="AlphaFoldDB" id="A0A4Z2CIJ6"/>
<keyword evidence="11" id="KW-1185">Reference proteome</keyword>
<evidence type="ECO:0000256" key="3">
    <source>
        <dbReference type="ARBA" id="ARBA00022490"/>
    </source>
</evidence>
<dbReference type="InterPro" id="IPR003409">
    <property type="entry name" value="MORN"/>
</dbReference>
<keyword evidence="4" id="KW-0677">Repeat</keyword>
<evidence type="ECO:0000256" key="6">
    <source>
        <dbReference type="ARBA" id="ARBA00023069"/>
    </source>
</evidence>
<organism evidence="10 11">
    <name type="scientific">Takifugu bimaculatus</name>
    <dbReference type="NCBI Taxonomy" id="433685"/>
    <lineage>
        <taxon>Eukaryota</taxon>
        <taxon>Metazoa</taxon>
        <taxon>Chordata</taxon>
        <taxon>Craniata</taxon>
        <taxon>Vertebrata</taxon>
        <taxon>Euteleostomi</taxon>
        <taxon>Actinopterygii</taxon>
        <taxon>Neopterygii</taxon>
        <taxon>Teleostei</taxon>
        <taxon>Neoteleostei</taxon>
        <taxon>Acanthomorphata</taxon>
        <taxon>Eupercaria</taxon>
        <taxon>Tetraodontiformes</taxon>
        <taxon>Tetradontoidea</taxon>
        <taxon>Tetraodontidae</taxon>
        <taxon>Takifugu</taxon>
    </lineage>
</organism>
<dbReference type="SUPFAM" id="SSF82185">
    <property type="entry name" value="Histone H3 K4-specific methyltransferase SET7/9 N-terminal domain"/>
    <property type="match status" value="3"/>
</dbReference>
<evidence type="ECO:0000256" key="8">
    <source>
        <dbReference type="ARBA" id="ARBA00023273"/>
    </source>
</evidence>
<dbReference type="Proteomes" id="UP000516260">
    <property type="component" value="Chromosome 1"/>
</dbReference>
<dbReference type="PANTHER" id="PTHR46613:SF1">
    <property type="entry name" value="RADIAL SPOKE HEAD 10 HOMOLOG B-RELATED"/>
    <property type="match status" value="1"/>
</dbReference>
<feature type="region of interest" description="Disordered" evidence="9">
    <location>
        <begin position="600"/>
        <end position="684"/>
    </location>
</feature>
<dbReference type="Pfam" id="PF02493">
    <property type="entry name" value="MORN"/>
    <property type="match status" value="9"/>
</dbReference>
<dbReference type="GO" id="GO:0005930">
    <property type="term" value="C:axoneme"/>
    <property type="evidence" value="ECO:0007669"/>
    <property type="project" value="UniProtKB-SubCell"/>
</dbReference>
<evidence type="ECO:0000256" key="4">
    <source>
        <dbReference type="ARBA" id="ARBA00022737"/>
    </source>
</evidence>
<feature type="compositionally biased region" description="Polar residues" evidence="9">
    <location>
        <begin position="640"/>
        <end position="662"/>
    </location>
</feature>
<name>A0A4Z2CIJ6_9TELE</name>
<dbReference type="SMART" id="SM00698">
    <property type="entry name" value="MORN"/>
    <property type="match status" value="9"/>
</dbReference>
<keyword evidence="7" id="KW-0206">Cytoskeleton</keyword>
<keyword evidence="5" id="KW-0282">Flagellum</keyword>
<keyword evidence="8" id="KW-0966">Cell projection</keyword>
<evidence type="ECO:0000256" key="1">
    <source>
        <dbReference type="ARBA" id="ARBA00004230"/>
    </source>
</evidence>
<sequence>MSSPDSLDEDSVEVELKEVGVRDRVEGLEIYMLICLTVQRYEGAMCAGQFHGEGVAYFEGGHMYKGLFSKGLMDGPGVFTHADGLKYEGEFVSNLPMGQGIYTWLDGSTYEGQVCHGLRHGMGTYTCLTNGVVYTGQWSLGERHGKGTTYYNQEKTSWYKGDWVRNRKEGWGVRCYPSGNLYSGEWRNNLRHGEGTMRWINLHQQYVGMWRNGVQHGQGTHFWNTSQGEGGHFFLSSQYTGEFVQGQRHGHGKICFASGATYVGEWKHDKNQEKVELLQSGLFKVLMPPTNVSVRVTQGKFTSADGRVFEGDRVHDQIMAQCLNSNRDLNPLNLCSHPVSTPDLTLNIKPLLAMIPATERDAEYEQVTFAVLKYGAELRSIYRFYSQLGRAQSPYSLFQLTRLQLWRLLKDCYMHHHFTLIQIDQLIRVEEIHSPFTPIFLRQLLSLLVVLSYHLYHKDLVPEMSLLADCFIKLMRDSILPNVRSVKGFLFTQPDNIVVAVKNVQKCWEMYKNYCKRSIASRGDQTMTCRELLWMFKGLKLLDNKLTTAKLMEIITAERLDPTNLTSCLEEEITFLEFLEVLFGCAEVFLQVSVSPDGLPLSRPEAEVSGDPPEAESNEDIGQTTRTQQTGISGDVTDFPTGQNPNGQEDFTEVASESQTTDLLEPTEEHLHDKQGVKTKDDEVEGCEVQRQIRTVDQFFSHVLFPAFEQKCGPHA</sequence>
<comment type="subcellular location">
    <subcellularLocation>
        <location evidence="1">Cell projection</location>
        <location evidence="1">Cilium</location>
        <location evidence="1">Flagellum</location>
    </subcellularLocation>
    <subcellularLocation>
        <location evidence="2">Cytoplasm</location>
        <location evidence="2">Cytoskeleton</location>
        <location evidence="2">Cilium axoneme</location>
    </subcellularLocation>
</comment>
<evidence type="ECO:0000256" key="9">
    <source>
        <dbReference type="SAM" id="MobiDB-lite"/>
    </source>
</evidence>
<keyword evidence="6" id="KW-0969">Cilium</keyword>
<dbReference type="Gene3D" id="2.20.110.10">
    <property type="entry name" value="Histone H3 K4-specific methyltransferase SET7/9 N-terminal domain"/>
    <property type="match status" value="4"/>
</dbReference>
<feature type="compositionally biased region" description="Basic and acidic residues" evidence="9">
    <location>
        <begin position="667"/>
        <end position="681"/>
    </location>
</feature>
<dbReference type="GO" id="GO:0031514">
    <property type="term" value="C:motile cilium"/>
    <property type="evidence" value="ECO:0007669"/>
    <property type="project" value="UniProtKB-SubCell"/>
</dbReference>
<accession>A0A4Z2CIJ6</accession>
<evidence type="ECO:0000256" key="2">
    <source>
        <dbReference type="ARBA" id="ARBA00004430"/>
    </source>
</evidence>
<evidence type="ECO:0000313" key="11">
    <source>
        <dbReference type="Proteomes" id="UP000516260"/>
    </source>
</evidence>
<dbReference type="EMBL" id="SWLE01000001">
    <property type="protein sequence ID" value="TNN04067.1"/>
    <property type="molecule type" value="Genomic_DNA"/>
</dbReference>
<evidence type="ECO:0000256" key="7">
    <source>
        <dbReference type="ARBA" id="ARBA00023212"/>
    </source>
</evidence>
<evidence type="ECO:0000313" key="10">
    <source>
        <dbReference type="EMBL" id="TNN04067.1"/>
    </source>
</evidence>
<evidence type="ECO:0000256" key="5">
    <source>
        <dbReference type="ARBA" id="ARBA00022846"/>
    </source>
</evidence>
<protein>
    <recommendedName>
        <fullName evidence="12">Radial spoke head 10 homolog B2</fullName>
    </recommendedName>
</protein>
<proteinExistence type="predicted"/>
<dbReference type="PANTHER" id="PTHR46613">
    <property type="entry name" value="RADIAL SPOKE HEAD 10 HOMOLOG B-RELATED"/>
    <property type="match status" value="1"/>
</dbReference>
<evidence type="ECO:0008006" key="12">
    <source>
        <dbReference type="Google" id="ProtNLM"/>
    </source>
</evidence>
<keyword evidence="3" id="KW-0963">Cytoplasm</keyword>
<gene>
    <name evidence="10" type="ORF">fugu_001096</name>
</gene>
<reference evidence="10 11" key="1">
    <citation type="submission" date="2019-04" db="EMBL/GenBank/DDBJ databases">
        <title>The sequence and de novo assembly of Takifugu bimaculatus genome using PacBio and Hi-C technologies.</title>
        <authorList>
            <person name="Xu P."/>
            <person name="Liu B."/>
            <person name="Zhou Z."/>
        </authorList>
    </citation>
    <scope>NUCLEOTIDE SEQUENCE [LARGE SCALE GENOMIC DNA]</scope>
    <source>
        <strain evidence="10">TB-2018</strain>
        <tissue evidence="10">Muscle</tissue>
    </source>
</reference>
<comment type="caution">
    <text evidence="10">The sequence shown here is derived from an EMBL/GenBank/DDBJ whole genome shotgun (WGS) entry which is preliminary data.</text>
</comment>